<feature type="domain" description="DUF4097" evidence="2">
    <location>
        <begin position="57"/>
        <end position="340"/>
    </location>
</feature>
<dbReference type="Pfam" id="PF13349">
    <property type="entry name" value="DUF4097"/>
    <property type="match status" value="1"/>
</dbReference>
<sequence length="348" mass="38845">MGKWEKRVAILAAGSLVTGVLFLGAGALAGGVQDARNIYQEEQDRQYKYQLKMSEVSTIDVDLSSAIFEIQTGNVDKVEVSYYQKMGKERFVFEEDSKTQTLKVTDARNSASKTQSTTDMIRFFSYLASERDYNRDKVIITIPKGTQLKDLTVKIVDGHLFMRQLKADNLNIDSYDVLTSLVNLQVNKAQLAIHDSSLDMEKTQIESGEMLASDSEIDSKDNSIKNFNISGTDSYIGMDGKVENLEITNQGGSIDFSKGTFRGKITVDSVDAPVTFADFKDKEQYQLDLKARDGGILHNDTYIDDAWEDSEEESSESLSHNPTNPLAEIRVRTQSSNISLNDDSDILE</sequence>
<feature type="region of interest" description="Disordered" evidence="1">
    <location>
        <begin position="308"/>
        <end position="348"/>
    </location>
</feature>
<dbReference type="KEGG" id="smen:SAMEA4412692_0480"/>
<gene>
    <name evidence="3" type="ORF">SAMEA4412692_00480</name>
</gene>
<proteinExistence type="predicted"/>
<dbReference type="STRING" id="1123308.GCA_000380085_01182"/>
<evidence type="ECO:0000313" key="3">
    <source>
        <dbReference type="EMBL" id="SNU87015.1"/>
    </source>
</evidence>
<dbReference type="RefSeq" id="WP_018373738.1">
    <property type="nucleotide sequence ID" value="NZ_LT906439.1"/>
</dbReference>
<dbReference type="OrthoDB" id="2223377at2"/>
<accession>A0A239SNI5</accession>
<evidence type="ECO:0000256" key="1">
    <source>
        <dbReference type="SAM" id="MobiDB-lite"/>
    </source>
</evidence>
<protein>
    <submittedName>
        <fullName evidence="3">Adhesin AIDA-I</fullName>
    </submittedName>
</protein>
<reference evidence="3 4" key="1">
    <citation type="submission" date="2017-06" db="EMBL/GenBank/DDBJ databases">
        <authorList>
            <consortium name="Pathogen Informatics"/>
        </authorList>
    </citation>
    <scope>NUCLEOTIDE SEQUENCE [LARGE SCALE GENOMIC DNA]</scope>
    <source>
        <strain evidence="3 4">NCTC13788</strain>
    </source>
</reference>
<dbReference type="EMBL" id="LT906439">
    <property type="protein sequence ID" value="SNU87015.1"/>
    <property type="molecule type" value="Genomic_DNA"/>
</dbReference>
<keyword evidence="4" id="KW-1185">Reference proteome</keyword>
<organism evidence="3 4">
    <name type="scientific">Streptococcus merionis</name>
    <dbReference type="NCBI Taxonomy" id="400065"/>
    <lineage>
        <taxon>Bacteria</taxon>
        <taxon>Bacillati</taxon>
        <taxon>Bacillota</taxon>
        <taxon>Bacilli</taxon>
        <taxon>Lactobacillales</taxon>
        <taxon>Streptococcaceae</taxon>
        <taxon>Streptococcus</taxon>
    </lineage>
</organism>
<dbReference type="InterPro" id="IPR025164">
    <property type="entry name" value="Toastrack_DUF4097"/>
</dbReference>
<evidence type="ECO:0000259" key="2">
    <source>
        <dbReference type="Pfam" id="PF13349"/>
    </source>
</evidence>
<dbReference type="AlphaFoldDB" id="A0A239SNI5"/>
<dbReference type="Proteomes" id="UP000215185">
    <property type="component" value="Chromosome 1"/>
</dbReference>
<name>A0A239SNI5_9STRE</name>
<evidence type="ECO:0000313" key="4">
    <source>
        <dbReference type="Proteomes" id="UP000215185"/>
    </source>
</evidence>